<dbReference type="OrthoDB" id="5877983at2759"/>
<feature type="compositionally biased region" description="Basic and acidic residues" evidence="1">
    <location>
        <begin position="509"/>
        <end position="518"/>
    </location>
</feature>
<accession>A0A0N4VBI8</accession>
<feature type="domain" description="WH2" evidence="2">
    <location>
        <begin position="108"/>
        <end position="125"/>
    </location>
</feature>
<feature type="region of interest" description="Disordered" evidence="1">
    <location>
        <begin position="1"/>
        <end position="20"/>
    </location>
</feature>
<evidence type="ECO:0000313" key="5">
    <source>
        <dbReference type="WBParaSite" id="EVEC_0000789601-mRNA-1"/>
    </source>
</evidence>
<organism evidence="5">
    <name type="scientific">Enterobius vermicularis</name>
    <name type="common">Human pinworm</name>
    <dbReference type="NCBI Taxonomy" id="51028"/>
    <lineage>
        <taxon>Eukaryota</taxon>
        <taxon>Metazoa</taxon>
        <taxon>Ecdysozoa</taxon>
        <taxon>Nematoda</taxon>
        <taxon>Chromadorea</taxon>
        <taxon>Rhabditida</taxon>
        <taxon>Spirurina</taxon>
        <taxon>Oxyuridomorpha</taxon>
        <taxon>Oxyuroidea</taxon>
        <taxon>Oxyuridae</taxon>
        <taxon>Enterobius</taxon>
    </lineage>
</organism>
<dbReference type="EMBL" id="UXUI01008897">
    <property type="protein sequence ID" value="VDD92629.1"/>
    <property type="molecule type" value="Genomic_DNA"/>
</dbReference>
<evidence type="ECO:0000256" key="1">
    <source>
        <dbReference type="SAM" id="MobiDB-lite"/>
    </source>
</evidence>
<feature type="compositionally biased region" description="Polar residues" evidence="1">
    <location>
        <begin position="545"/>
        <end position="554"/>
    </location>
</feature>
<dbReference type="InterPro" id="IPR003124">
    <property type="entry name" value="WH2_dom"/>
</dbReference>
<name>A0A0N4VBI8_ENTVE</name>
<proteinExistence type="predicted"/>
<evidence type="ECO:0000313" key="3">
    <source>
        <dbReference type="EMBL" id="VDD92629.1"/>
    </source>
</evidence>
<evidence type="ECO:0000259" key="2">
    <source>
        <dbReference type="PROSITE" id="PS51082"/>
    </source>
</evidence>
<feature type="region of interest" description="Disordered" evidence="1">
    <location>
        <begin position="490"/>
        <end position="554"/>
    </location>
</feature>
<dbReference type="GO" id="GO:0003779">
    <property type="term" value="F:actin binding"/>
    <property type="evidence" value="ECO:0007669"/>
    <property type="project" value="InterPro"/>
</dbReference>
<reference evidence="5" key="1">
    <citation type="submission" date="2017-02" db="UniProtKB">
        <authorList>
            <consortium name="WormBaseParasite"/>
        </authorList>
    </citation>
    <scope>IDENTIFICATION</scope>
</reference>
<sequence length="873" mass="96289">MEIRQGRQLRPTKTVDKSKPLLIAEGETFSKDLSRAKVCGNNFDVEESTVPITKPPPVPTLPPPMTTAPLSVPTAPPPPPPSMMNHKIAPKPVTNPALLKLGGSQNVDREELMRSIKNGVRLRKATTIDKSAPVIHADIESQEPLQAPQHQKFGSWGSSLIVEKEKPIKESEATSSKEEVSVNENTSATVYQPPVHTDYTPQFNTLPRAQSQQTSRLLTSDTFASSNGTMPRAKKADECYTSPIPTREMIEAEIPTGSAANKIKLLNSLHSRTQSQSPVRALTRPTVSRTQLKNGVLAKFTQINQNSNGKPDENTAPLFKAPVSGNPVSKSSSMNSIKKMAQRFDNNAISAQQNVQPKRLWKSSSTAASNSGSFIKQLSKAEKLADTDELPKSKTAFPAVKPLKPANKDVDGTDHQQVFSGSIRSHVKKLEDAQQSVKKNNAYFTPRSYAHPEVENGQSVKQFENIVAPSSSSLKDEKKHLKIVSNDDWRREPKKFHPAVPTTSAFENQNRKLSKENYRSMPQISPGARSVTQESVSKKLEMPKQQRSVSSENIPQYSYEPIHFKPAPARTTSKPSLFKYIVPIEIDTTENPPPVPLSLPPPLSPVVQSSVQRSIINQNGNSREHLSEPENIGPKPYGSNSMGSLYSAPSSRSINSMDNFPASQGSSVIPPPQSDSSPNSSTSLSPMSSVSRSYADPPSLLARPFNGNKFCEAKPDARGRPLLHSVEAFYVTKPDIRNESMNDMEQNGNERWPFHPASRSTPQLDCESEISRNTGFYSVPISAPWYNKSMYEESMEPMNNGCNGRRAVSSRSSEEIYRNADSFPNFGKARNLFVGINGPNLEAFADMDPDFIRDNFKFAINLNSDNLLRLIPR</sequence>
<feature type="compositionally biased region" description="Pro residues" evidence="1">
    <location>
        <begin position="591"/>
        <end position="604"/>
    </location>
</feature>
<feature type="compositionally biased region" description="Polar residues" evidence="1">
    <location>
        <begin position="638"/>
        <end position="667"/>
    </location>
</feature>
<dbReference type="Proteomes" id="UP000274131">
    <property type="component" value="Unassembled WGS sequence"/>
</dbReference>
<protein>
    <submittedName>
        <fullName evidence="5">WH2 domain-containing protein</fullName>
    </submittedName>
</protein>
<evidence type="ECO:0000313" key="4">
    <source>
        <dbReference type="Proteomes" id="UP000274131"/>
    </source>
</evidence>
<dbReference type="Pfam" id="PF02205">
    <property type="entry name" value="WH2"/>
    <property type="match status" value="2"/>
</dbReference>
<feature type="compositionally biased region" description="Low complexity" evidence="1">
    <location>
        <begin position="674"/>
        <end position="693"/>
    </location>
</feature>
<dbReference type="WBParaSite" id="EVEC_0000789601-mRNA-1">
    <property type="protein sequence ID" value="EVEC_0000789601-mRNA-1"/>
    <property type="gene ID" value="EVEC_0000789601"/>
</dbReference>
<feature type="region of interest" description="Disordered" evidence="1">
    <location>
        <begin position="384"/>
        <end position="414"/>
    </location>
</feature>
<dbReference type="STRING" id="51028.A0A0N4VBI8"/>
<feature type="region of interest" description="Disordered" evidence="1">
    <location>
        <begin position="47"/>
        <end position="105"/>
    </location>
</feature>
<reference evidence="3 4" key="2">
    <citation type="submission" date="2018-10" db="EMBL/GenBank/DDBJ databases">
        <authorList>
            <consortium name="Pathogen Informatics"/>
        </authorList>
    </citation>
    <scope>NUCLEOTIDE SEQUENCE [LARGE SCALE GENOMIC DNA]</scope>
</reference>
<keyword evidence="4" id="KW-1185">Reference proteome</keyword>
<dbReference type="PROSITE" id="PS51082">
    <property type="entry name" value="WH2"/>
    <property type="match status" value="1"/>
</dbReference>
<feature type="region of interest" description="Disordered" evidence="1">
    <location>
        <begin position="590"/>
        <end position="698"/>
    </location>
</feature>
<dbReference type="AlphaFoldDB" id="A0A0N4VBI8"/>
<gene>
    <name evidence="3" type="ORF">EVEC_LOCUS7380</name>
</gene>
<feature type="compositionally biased region" description="Pro residues" evidence="1">
    <location>
        <begin position="53"/>
        <end position="66"/>
    </location>
</feature>